<evidence type="ECO:0000259" key="2">
    <source>
        <dbReference type="Pfam" id="PF04961"/>
    </source>
</evidence>
<keyword evidence="1" id="KW-0812">Transmembrane</keyword>
<proteinExistence type="predicted"/>
<evidence type="ECO:0000313" key="3">
    <source>
        <dbReference type="EMBL" id="SFL57214.1"/>
    </source>
</evidence>
<dbReference type="SUPFAM" id="SSF101262">
    <property type="entry name" value="Methenyltetrahydrofolate cyclohydrolase-like"/>
    <property type="match status" value="1"/>
</dbReference>
<keyword evidence="1" id="KW-0472">Membrane</keyword>
<dbReference type="OrthoDB" id="7959174at2"/>
<dbReference type="STRING" id="1123291.SAMN04490355_100976"/>
<reference evidence="4" key="1">
    <citation type="submission" date="2016-10" db="EMBL/GenBank/DDBJ databases">
        <authorList>
            <person name="Varghese N."/>
            <person name="Submissions S."/>
        </authorList>
    </citation>
    <scope>NUCLEOTIDE SEQUENCE [LARGE SCALE GENOMIC DNA]</scope>
    <source>
        <strain evidence="4">DSM 13327</strain>
    </source>
</reference>
<evidence type="ECO:0000256" key="1">
    <source>
        <dbReference type="SAM" id="Phobius"/>
    </source>
</evidence>
<evidence type="ECO:0000313" key="4">
    <source>
        <dbReference type="Proteomes" id="UP000199520"/>
    </source>
</evidence>
<accession>A0A1I4ISD9</accession>
<keyword evidence="4" id="KW-1185">Reference proteome</keyword>
<dbReference type="Gene3D" id="1.20.120.680">
    <property type="entry name" value="Formiminotetrahydrofolate cyclodeaminase monomer, up-and-down helical bundle"/>
    <property type="match status" value="1"/>
</dbReference>
<dbReference type="Pfam" id="PF04961">
    <property type="entry name" value="FTCD_C"/>
    <property type="match status" value="1"/>
</dbReference>
<dbReference type="InterPro" id="IPR007044">
    <property type="entry name" value="Cyclodeamin/CycHdrlase"/>
</dbReference>
<dbReference type="GO" id="GO:0003824">
    <property type="term" value="F:catalytic activity"/>
    <property type="evidence" value="ECO:0007669"/>
    <property type="project" value="InterPro"/>
</dbReference>
<dbReference type="Proteomes" id="UP000199520">
    <property type="component" value="Unassembled WGS sequence"/>
</dbReference>
<gene>
    <name evidence="3" type="ORF">SAMN04490355_100976</name>
</gene>
<feature type="domain" description="Cyclodeaminase/cyclohydrolase" evidence="2">
    <location>
        <begin position="6"/>
        <end position="186"/>
    </location>
</feature>
<keyword evidence="1" id="KW-1133">Transmembrane helix</keyword>
<protein>
    <submittedName>
        <fullName evidence="3">Formimidoyltetrahydrofolate cyclodeaminase</fullName>
    </submittedName>
</protein>
<organism evidence="3 4">
    <name type="scientific">Pelosinus propionicus DSM 13327</name>
    <dbReference type="NCBI Taxonomy" id="1123291"/>
    <lineage>
        <taxon>Bacteria</taxon>
        <taxon>Bacillati</taxon>
        <taxon>Bacillota</taxon>
        <taxon>Negativicutes</taxon>
        <taxon>Selenomonadales</taxon>
        <taxon>Sporomusaceae</taxon>
        <taxon>Pelosinus</taxon>
    </lineage>
</organism>
<dbReference type="AlphaFoldDB" id="A0A1I4ISD9"/>
<dbReference type="InterPro" id="IPR036178">
    <property type="entry name" value="Formintransfe-cycloase-like_sf"/>
</dbReference>
<name>A0A1I4ISD9_9FIRM</name>
<sequence>MLIDKSITDFLAELKSDSPAPGGGSAAALAGAIGAALGIMVGNLTVGSKKYEVVHEQCKRLSLDFEERLTALEKYIDEDTKAFNQVMKAYKLSKNTEEEKQMRTKVIQESLKAASALPFTVAETCLDVLELAGKILSIGNINAASDAAVAGRMAEAAMWSAIYNVRINLGSIKDDDFVAEMASRVETMVARSEVLMDQLVKTANEKI</sequence>
<dbReference type="RefSeq" id="WP_090934179.1">
    <property type="nucleotide sequence ID" value="NZ_FOTS01000009.1"/>
</dbReference>
<dbReference type="EMBL" id="FOTS01000009">
    <property type="protein sequence ID" value="SFL57214.1"/>
    <property type="molecule type" value="Genomic_DNA"/>
</dbReference>
<feature type="transmembrane region" description="Helical" evidence="1">
    <location>
        <begin position="20"/>
        <end position="41"/>
    </location>
</feature>